<proteinExistence type="predicted"/>
<dbReference type="PANTHER" id="PTHR30273:SF2">
    <property type="entry name" value="PROTEIN FECR"/>
    <property type="match status" value="1"/>
</dbReference>
<evidence type="ECO:0000259" key="3">
    <source>
        <dbReference type="Pfam" id="PF16344"/>
    </source>
</evidence>
<accession>A0A9E2SB81</accession>
<protein>
    <submittedName>
        <fullName evidence="4">FecR domain-containing protein</fullName>
    </submittedName>
</protein>
<dbReference type="PANTHER" id="PTHR30273">
    <property type="entry name" value="PERIPLASMIC SIGNAL SENSOR AND SIGMA FACTOR ACTIVATOR FECR-RELATED"/>
    <property type="match status" value="1"/>
</dbReference>
<sequence length="374" mass="41161">MTESAAIPPIEQLIIDKLTNQISEEDNQRLDELLVTDSHVQELWQQMLQVHSLKKLVSFNRTYNAESSWQALQDKLAASDATGTMLQAVAPAPVVKMSGRKWLRYAAAAVVGGIVVTAGVMFFQNRHNAAGDLKLQLANGKSISVEQNENLKDVFATAGNVDANGINTLSVPKTRSYKLQLTDGTQVWMNAATDLNFPYQFNGSSREVTVKGEAYFKVAQNAGAPFVVKVNGVKISVLGTEFNVKAYPGEPMQISLVNGKVSVESDNDKQLLQPGEAVDLQSDKKLSKANFDETMVLGWMHGIYYFKNEELGNIVPAIERWFDVQVKLDNPSLAKIHITGALEKQKSITDFLDMLSKTTSISYVMTGGEISLRK</sequence>
<keyword evidence="1" id="KW-0812">Transmembrane</keyword>
<dbReference type="Pfam" id="PF04773">
    <property type="entry name" value="FecR"/>
    <property type="match status" value="1"/>
</dbReference>
<feature type="transmembrane region" description="Helical" evidence="1">
    <location>
        <begin position="102"/>
        <end position="123"/>
    </location>
</feature>
<keyword evidence="1" id="KW-1133">Transmembrane helix</keyword>
<dbReference type="PIRSF" id="PIRSF018266">
    <property type="entry name" value="FecR"/>
    <property type="match status" value="1"/>
</dbReference>
<dbReference type="GO" id="GO:0016989">
    <property type="term" value="F:sigma factor antagonist activity"/>
    <property type="evidence" value="ECO:0007669"/>
    <property type="project" value="TreeGrafter"/>
</dbReference>
<evidence type="ECO:0000313" key="4">
    <source>
        <dbReference type="EMBL" id="MBV4356680.1"/>
    </source>
</evidence>
<dbReference type="InterPro" id="IPR012373">
    <property type="entry name" value="Ferrdict_sens_TM"/>
</dbReference>
<dbReference type="InterPro" id="IPR006860">
    <property type="entry name" value="FecR"/>
</dbReference>
<reference evidence="4" key="1">
    <citation type="submission" date="2021-06" db="EMBL/GenBank/DDBJ databases">
        <authorList>
            <person name="Huq M.A."/>
        </authorList>
    </citation>
    <scope>NUCLEOTIDE SEQUENCE</scope>
    <source>
        <strain evidence="4">MAH-26</strain>
    </source>
</reference>
<evidence type="ECO:0000259" key="2">
    <source>
        <dbReference type="Pfam" id="PF04773"/>
    </source>
</evidence>
<dbReference type="RefSeq" id="WP_217790326.1">
    <property type="nucleotide sequence ID" value="NZ_JAHSPG010000003.1"/>
</dbReference>
<keyword evidence="1" id="KW-0472">Membrane</keyword>
<dbReference type="Proteomes" id="UP000812270">
    <property type="component" value="Unassembled WGS sequence"/>
</dbReference>
<dbReference type="Pfam" id="PF16344">
    <property type="entry name" value="FecR_C"/>
    <property type="match status" value="1"/>
</dbReference>
<evidence type="ECO:0000313" key="5">
    <source>
        <dbReference type="Proteomes" id="UP000812270"/>
    </source>
</evidence>
<name>A0A9E2SB81_9BACT</name>
<feature type="domain" description="Protein FecR C-terminal" evidence="3">
    <location>
        <begin position="304"/>
        <end position="370"/>
    </location>
</feature>
<dbReference type="EMBL" id="JAHSPG010000003">
    <property type="protein sequence ID" value="MBV4356680.1"/>
    <property type="molecule type" value="Genomic_DNA"/>
</dbReference>
<dbReference type="AlphaFoldDB" id="A0A9E2SB81"/>
<feature type="domain" description="FecR protein" evidence="2">
    <location>
        <begin position="169"/>
        <end position="261"/>
    </location>
</feature>
<evidence type="ECO:0000256" key="1">
    <source>
        <dbReference type="SAM" id="Phobius"/>
    </source>
</evidence>
<keyword evidence="5" id="KW-1185">Reference proteome</keyword>
<dbReference type="InterPro" id="IPR032508">
    <property type="entry name" value="FecR_C"/>
</dbReference>
<gene>
    <name evidence="4" type="ORF">KTO63_05920</name>
</gene>
<organism evidence="4 5">
    <name type="scientific">Pinibacter aurantiacus</name>
    <dbReference type="NCBI Taxonomy" id="2851599"/>
    <lineage>
        <taxon>Bacteria</taxon>
        <taxon>Pseudomonadati</taxon>
        <taxon>Bacteroidota</taxon>
        <taxon>Chitinophagia</taxon>
        <taxon>Chitinophagales</taxon>
        <taxon>Chitinophagaceae</taxon>
        <taxon>Pinibacter</taxon>
    </lineage>
</organism>
<comment type="caution">
    <text evidence="4">The sequence shown here is derived from an EMBL/GenBank/DDBJ whole genome shotgun (WGS) entry which is preliminary data.</text>
</comment>